<organism evidence="2 3">
    <name type="scientific">Mycena metata</name>
    <dbReference type="NCBI Taxonomy" id="1033252"/>
    <lineage>
        <taxon>Eukaryota</taxon>
        <taxon>Fungi</taxon>
        <taxon>Dikarya</taxon>
        <taxon>Basidiomycota</taxon>
        <taxon>Agaricomycotina</taxon>
        <taxon>Agaricomycetes</taxon>
        <taxon>Agaricomycetidae</taxon>
        <taxon>Agaricales</taxon>
        <taxon>Marasmiineae</taxon>
        <taxon>Mycenaceae</taxon>
        <taxon>Mycena</taxon>
    </lineage>
</organism>
<dbReference type="AlphaFoldDB" id="A0AAD7NJY2"/>
<comment type="caution">
    <text evidence="2">The sequence shown here is derived from an EMBL/GenBank/DDBJ whole genome shotgun (WGS) entry which is preliminary data.</text>
</comment>
<keyword evidence="3" id="KW-1185">Reference proteome</keyword>
<sequence>MQSFWSSPYQPVAQEEKLSDSGSALDLLQHNETQSRREKWLGRVVLCIAAANVLIALATVIVTRDISKLRIPLAGVDVSALPRPNPVIPRNVFAEFDVHHSVSNPDRASRYFKLPQGTTCYLIYQGENTMFAVASPRKSDAQRFNLHPLQS</sequence>
<evidence type="ECO:0000313" key="3">
    <source>
        <dbReference type="Proteomes" id="UP001215598"/>
    </source>
</evidence>
<name>A0AAD7NJY2_9AGAR</name>
<accession>A0AAD7NJY2</accession>
<gene>
    <name evidence="2" type="ORF">B0H16DRAFT_1455306</name>
</gene>
<keyword evidence="1" id="KW-0812">Transmembrane</keyword>
<evidence type="ECO:0000313" key="2">
    <source>
        <dbReference type="EMBL" id="KAJ7763463.1"/>
    </source>
</evidence>
<protein>
    <submittedName>
        <fullName evidence="2">Uncharacterized protein</fullName>
    </submittedName>
</protein>
<dbReference type="EMBL" id="JARKIB010000030">
    <property type="protein sequence ID" value="KAJ7763463.1"/>
    <property type="molecule type" value="Genomic_DNA"/>
</dbReference>
<keyword evidence="1" id="KW-0472">Membrane</keyword>
<keyword evidence="1" id="KW-1133">Transmembrane helix</keyword>
<proteinExistence type="predicted"/>
<dbReference type="Proteomes" id="UP001215598">
    <property type="component" value="Unassembled WGS sequence"/>
</dbReference>
<reference evidence="2" key="1">
    <citation type="submission" date="2023-03" db="EMBL/GenBank/DDBJ databases">
        <title>Massive genome expansion in bonnet fungi (Mycena s.s.) driven by repeated elements and novel gene families across ecological guilds.</title>
        <authorList>
            <consortium name="Lawrence Berkeley National Laboratory"/>
            <person name="Harder C.B."/>
            <person name="Miyauchi S."/>
            <person name="Viragh M."/>
            <person name="Kuo A."/>
            <person name="Thoen E."/>
            <person name="Andreopoulos B."/>
            <person name="Lu D."/>
            <person name="Skrede I."/>
            <person name="Drula E."/>
            <person name="Henrissat B."/>
            <person name="Morin E."/>
            <person name="Kohler A."/>
            <person name="Barry K."/>
            <person name="LaButti K."/>
            <person name="Morin E."/>
            <person name="Salamov A."/>
            <person name="Lipzen A."/>
            <person name="Mereny Z."/>
            <person name="Hegedus B."/>
            <person name="Baldrian P."/>
            <person name="Stursova M."/>
            <person name="Weitz H."/>
            <person name="Taylor A."/>
            <person name="Grigoriev I.V."/>
            <person name="Nagy L.G."/>
            <person name="Martin F."/>
            <person name="Kauserud H."/>
        </authorList>
    </citation>
    <scope>NUCLEOTIDE SEQUENCE</scope>
    <source>
        <strain evidence="2">CBHHK182m</strain>
    </source>
</reference>
<evidence type="ECO:0000256" key="1">
    <source>
        <dbReference type="SAM" id="Phobius"/>
    </source>
</evidence>
<feature type="transmembrane region" description="Helical" evidence="1">
    <location>
        <begin position="40"/>
        <end position="62"/>
    </location>
</feature>